<keyword evidence="1" id="KW-0812">Transmembrane</keyword>
<feature type="non-terminal residue" evidence="2">
    <location>
        <position position="251"/>
    </location>
</feature>
<proteinExistence type="predicted"/>
<organism evidence="2">
    <name type="scientific">marine metagenome</name>
    <dbReference type="NCBI Taxonomy" id="408172"/>
    <lineage>
        <taxon>unclassified sequences</taxon>
        <taxon>metagenomes</taxon>
        <taxon>ecological metagenomes</taxon>
    </lineage>
</organism>
<gene>
    <name evidence="2" type="ORF">METZ01_LOCUS460806</name>
</gene>
<keyword evidence="1" id="KW-1133">Transmembrane helix</keyword>
<dbReference type="AlphaFoldDB" id="A0A383AJJ6"/>
<feature type="transmembrane region" description="Helical" evidence="1">
    <location>
        <begin position="7"/>
        <end position="32"/>
    </location>
</feature>
<name>A0A383AJJ6_9ZZZZ</name>
<accession>A0A383AJJ6</accession>
<protein>
    <submittedName>
        <fullName evidence="2">Uncharacterized protein</fullName>
    </submittedName>
</protein>
<dbReference type="EMBL" id="UINC01192687">
    <property type="protein sequence ID" value="SVE07952.1"/>
    <property type="molecule type" value="Genomic_DNA"/>
</dbReference>
<reference evidence="2" key="1">
    <citation type="submission" date="2018-05" db="EMBL/GenBank/DDBJ databases">
        <authorList>
            <person name="Lanie J.A."/>
            <person name="Ng W.-L."/>
            <person name="Kazmierczak K.M."/>
            <person name="Andrzejewski T.M."/>
            <person name="Davidsen T.M."/>
            <person name="Wayne K.J."/>
            <person name="Tettelin H."/>
            <person name="Glass J.I."/>
            <person name="Rusch D."/>
            <person name="Podicherti R."/>
            <person name="Tsui H.-C.T."/>
            <person name="Winkler M.E."/>
        </authorList>
    </citation>
    <scope>NUCLEOTIDE SEQUENCE</scope>
</reference>
<feature type="non-terminal residue" evidence="2">
    <location>
        <position position="1"/>
    </location>
</feature>
<feature type="transmembrane region" description="Helical" evidence="1">
    <location>
        <begin position="44"/>
        <end position="69"/>
    </location>
</feature>
<sequence length="251" mass="28201">GKFSFTLFPVIFSILIGTSMWSAPMIGMFVAFNEDPMSMSMAPFLSFFAPFDLVPPLIAVNFLSGFSLVGRGLAHLKSSLGNVWRQWTAVVYGVRRLMKKLSLHIVLLAFLFFPQHLHAEEARALELTIVSGNDHSIEESFKKEILIQLTSNDIALRKAATKKLYILINRDINDDINPQGWSIALAHVNGFHIPAIVELLDKKYQPTEKMLELLAPLILQHGFLNHLSSIHMSRGDEQQIQNAAKSIVETF</sequence>
<evidence type="ECO:0000256" key="1">
    <source>
        <dbReference type="SAM" id="Phobius"/>
    </source>
</evidence>
<keyword evidence="1" id="KW-0472">Membrane</keyword>
<evidence type="ECO:0000313" key="2">
    <source>
        <dbReference type="EMBL" id="SVE07952.1"/>
    </source>
</evidence>